<dbReference type="EMBL" id="JAHQIW010003129">
    <property type="protein sequence ID" value="KAJ1357429.1"/>
    <property type="molecule type" value="Genomic_DNA"/>
</dbReference>
<dbReference type="Proteomes" id="UP001196413">
    <property type="component" value="Unassembled WGS sequence"/>
</dbReference>
<keyword evidence="2" id="KW-1185">Reference proteome</keyword>
<dbReference type="AlphaFoldDB" id="A0AAD5QQ06"/>
<dbReference type="InterPro" id="IPR001680">
    <property type="entry name" value="WD40_rpt"/>
</dbReference>
<dbReference type="InterPro" id="IPR036322">
    <property type="entry name" value="WD40_repeat_dom_sf"/>
</dbReference>
<evidence type="ECO:0000313" key="2">
    <source>
        <dbReference type="Proteomes" id="UP001196413"/>
    </source>
</evidence>
<reference evidence="1" key="1">
    <citation type="submission" date="2021-06" db="EMBL/GenBank/DDBJ databases">
        <title>Parelaphostrongylus tenuis whole genome reference sequence.</title>
        <authorList>
            <person name="Garwood T.J."/>
            <person name="Larsen P.A."/>
            <person name="Fountain-Jones N.M."/>
            <person name="Garbe J.R."/>
            <person name="Macchietto M.G."/>
            <person name="Kania S.A."/>
            <person name="Gerhold R.W."/>
            <person name="Richards J.E."/>
            <person name="Wolf T.M."/>
        </authorList>
    </citation>
    <scope>NUCLEOTIDE SEQUENCE</scope>
    <source>
        <strain evidence="1">MNPRO001-30</strain>
        <tissue evidence="1">Meninges</tissue>
    </source>
</reference>
<dbReference type="GO" id="GO:0005840">
    <property type="term" value="C:ribosome"/>
    <property type="evidence" value="ECO:0007669"/>
    <property type="project" value="InterPro"/>
</dbReference>
<dbReference type="SMART" id="SM00320">
    <property type="entry name" value="WD40"/>
    <property type="match status" value="3"/>
</dbReference>
<dbReference type="InterPro" id="IPR015943">
    <property type="entry name" value="WD40/YVTN_repeat-like_dom_sf"/>
</dbReference>
<dbReference type="InterPro" id="IPR036164">
    <property type="entry name" value="bL21-like_sf"/>
</dbReference>
<dbReference type="Pfam" id="PF00829">
    <property type="entry name" value="Ribosomal_L21p"/>
    <property type="match status" value="1"/>
</dbReference>
<dbReference type="SUPFAM" id="SSF50978">
    <property type="entry name" value="WD40 repeat-like"/>
    <property type="match status" value="1"/>
</dbReference>
<name>A0AAD5QQ06_PARTN</name>
<dbReference type="GO" id="GO:0005737">
    <property type="term" value="C:cytoplasm"/>
    <property type="evidence" value="ECO:0007669"/>
    <property type="project" value="UniProtKB-ARBA"/>
</dbReference>
<dbReference type="Gene3D" id="2.130.10.10">
    <property type="entry name" value="YVTN repeat-like/Quinoprotein amine dehydrogenase"/>
    <property type="match status" value="1"/>
</dbReference>
<protein>
    <submittedName>
        <fullName evidence="1">Uncharacterized protein</fullName>
    </submittedName>
</protein>
<dbReference type="InterPro" id="IPR028909">
    <property type="entry name" value="bL21-like"/>
</dbReference>
<sequence>MEIVLPNPPSCFSCGEGNTIVVGFVDGIVQYGSFGSSSNSFQTQWKFQTKGSVRGVAISHDQSEVFAVTSNRGISCFDVETGKRKRCLRRGHDEKPTSICLRDPNLTNRSHHFSTGDESGEIRTWDFRADDPRICAWKEQQADVNALKNDNRHNLLSASADGTLAAYDVRKRRLRVKSEVMPSELVSLCVTDKYVYVGGRDGYLEVFVHGDYGNILQRIQTGFDMVLMVGGKQFSVFGRPLLDSVTVEATVVEKTTTYPELKYIRNNHRHIKIIRWLSQEMTVLRINEISAKNLLS</sequence>
<accession>A0AAD5QQ06</accession>
<comment type="caution">
    <text evidence="1">The sequence shown here is derived from an EMBL/GenBank/DDBJ whole genome shotgun (WGS) entry which is preliminary data.</text>
</comment>
<dbReference type="InterPro" id="IPR053299">
    <property type="entry name" value="ASTRA_WD_repeat"/>
</dbReference>
<organism evidence="1 2">
    <name type="scientific">Parelaphostrongylus tenuis</name>
    <name type="common">Meningeal worm</name>
    <dbReference type="NCBI Taxonomy" id="148309"/>
    <lineage>
        <taxon>Eukaryota</taxon>
        <taxon>Metazoa</taxon>
        <taxon>Ecdysozoa</taxon>
        <taxon>Nematoda</taxon>
        <taxon>Chromadorea</taxon>
        <taxon>Rhabditida</taxon>
        <taxon>Rhabditina</taxon>
        <taxon>Rhabditomorpha</taxon>
        <taxon>Strongyloidea</taxon>
        <taxon>Metastrongylidae</taxon>
        <taxon>Parelaphostrongylus</taxon>
    </lineage>
</organism>
<gene>
    <name evidence="1" type="ORF">KIN20_015575</name>
</gene>
<proteinExistence type="predicted"/>
<dbReference type="SUPFAM" id="SSF141091">
    <property type="entry name" value="L21p-like"/>
    <property type="match status" value="1"/>
</dbReference>
<evidence type="ECO:0000313" key="1">
    <source>
        <dbReference type="EMBL" id="KAJ1357429.1"/>
    </source>
</evidence>
<dbReference type="PANTHER" id="PTHR44156">
    <property type="entry name" value="SUPERNUMERARY LIMBS, ISOFORM B-RELATED"/>
    <property type="match status" value="1"/>
</dbReference>